<dbReference type="Proteomes" id="UP000319812">
    <property type="component" value="Unassembled WGS sequence"/>
</dbReference>
<name>A0A4Y4EVB4_9GAMM</name>
<dbReference type="InterPro" id="IPR006669">
    <property type="entry name" value="MgtE_transporter"/>
</dbReference>
<feature type="transmembrane region" description="Helical" evidence="9">
    <location>
        <begin position="428"/>
        <end position="451"/>
    </location>
</feature>
<evidence type="ECO:0000256" key="7">
    <source>
        <dbReference type="ARBA" id="ARBA00023136"/>
    </source>
</evidence>
<dbReference type="InterPro" id="IPR046342">
    <property type="entry name" value="CBS_dom_sf"/>
</dbReference>
<accession>A0A4Y4EVB4</accession>
<dbReference type="Gene3D" id="1.10.357.20">
    <property type="entry name" value="SLC41 divalent cation transporters, integral membrane domain"/>
    <property type="match status" value="1"/>
</dbReference>
<keyword evidence="7 9" id="KW-0472">Membrane</keyword>
<comment type="caution">
    <text evidence="11">The sequence shown here is derived from an EMBL/GenBank/DDBJ whole genome shotgun (WGS) entry which is preliminary data.</text>
</comment>
<evidence type="ECO:0000256" key="3">
    <source>
        <dbReference type="ARBA" id="ARBA00022448"/>
    </source>
</evidence>
<comment type="function">
    <text evidence="9">Acts as a magnesium transporter.</text>
</comment>
<evidence type="ECO:0000256" key="4">
    <source>
        <dbReference type="ARBA" id="ARBA00022692"/>
    </source>
</evidence>
<dbReference type="SUPFAM" id="SSF158791">
    <property type="entry name" value="MgtE N-terminal domain-like"/>
    <property type="match status" value="1"/>
</dbReference>
<dbReference type="InterPro" id="IPR006667">
    <property type="entry name" value="SLC41_membr_dom"/>
</dbReference>
<dbReference type="Pfam" id="PF03448">
    <property type="entry name" value="MgtE_N"/>
    <property type="match status" value="1"/>
</dbReference>
<keyword evidence="6 9" id="KW-1133">Transmembrane helix</keyword>
<evidence type="ECO:0000256" key="8">
    <source>
        <dbReference type="PROSITE-ProRule" id="PRU00703"/>
    </source>
</evidence>
<sequence length="452" mass="49357">MDMTDTTETLESRLSRIHLALEQERLEWVDDVIADLEPAEVALLLESLPPNERIRLWERVPQAVDGEVLLHVHDEVRTTLLEDMDHEEIVAATAGLDTSDLAELFEDLPRQVAEDMLRSMDELQRARLKETLAFEEDSVGRLMRTDTIAVRADVSLETVQRFLRWKEDIPDNTDALMVVDRNGHFVGVLSLARLVANDPDMAVADLMDPDVDSIQGSMKSRDVATLFQTHDLVSAPVVNQRGILLGRIVIDDIVDVIREDSEQALMNMAGLDEEEDLFAPVLPSAKRRAVWLGINLLTAFLAAWVIGLFEDALDKVVALAVLMPIVASMGGIAGSQTLTLAIRGLALGQISRTNSNWLLRKEVGISALNGVLWAMVVALLAVLWFGNLAIGAIIAAALIINMLAAGVAGIVIPLVLKRMGIDPALSGSVVLTTVTDVVGFMSFLGLATVFLL</sequence>
<feature type="domain" description="CBS" evidence="10">
    <location>
        <begin position="143"/>
        <end position="206"/>
    </location>
</feature>
<keyword evidence="8" id="KW-0129">CBS domain</keyword>
<keyword evidence="4 9" id="KW-0812">Transmembrane</keyword>
<proteinExistence type="inferred from homology"/>
<keyword evidence="5 9" id="KW-0460">Magnesium</keyword>
<dbReference type="EMBL" id="BJOC01000011">
    <property type="protein sequence ID" value="GED21749.1"/>
    <property type="molecule type" value="Genomic_DNA"/>
</dbReference>
<reference evidence="11 12" key="1">
    <citation type="submission" date="2019-06" db="EMBL/GenBank/DDBJ databases">
        <title>Whole genome shotgun sequence of Halomonas halmophila NBRC 15537.</title>
        <authorList>
            <person name="Hosoyama A."/>
            <person name="Uohara A."/>
            <person name="Ohji S."/>
            <person name="Ichikawa N."/>
        </authorList>
    </citation>
    <scope>NUCLEOTIDE SEQUENCE [LARGE SCALE GENOMIC DNA]</scope>
    <source>
        <strain evidence="11 12">NBRC 15537</strain>
    </source>
</reference>
<dbReference type="InterPro" id="IPR006668">
    <property type="entry name" value="Mg_transptr_MgtE_intracell_dom"/>
</dbReference>
<keyword evidence="9" id="KW-0479">Metal-binding</keyword>
<dbReference type="Gene3D" id="3.10.580.10">
    <property type="entry name" value="CBS-domain"/>
    <property type="match status" value="1"/>
</dbReference>
<dbReference type="PROSITE" id="PS51371">
    <property type="entry name" value="CBS"/>
    <property type="match status" value="2"/>
</dbReference>
<dbReference type="NCBIfam" id="TIGR00400">
    <property type="entry name" value="mgtE"/>
    <property type="match status" value="1"/>
</dbReference>
<evidence type="ECO:0000313" key="12">
    <source>
        <dbReference type="Proteomes" id="UP000319812"/>
    </source>
</evidence>
<comment type="similarity">
    <text evidence="2 9">Belongs to the SLC41A transporter family.</text>
</comment>
<dbReference type="PANTHER" id="PTHR43773:SF1">
    <property type="entry name" value="MAGNESIUM TRANSPORTER MGTE"/>
    <property type="match status" value="1"/>
</dbReference>
<feature type="transmembrane region" description="Helical" evidence="9">
    <location>
        <begin position="392"/>
        <end position="416"/>
    </location>
</feature>
<evidence type="ECO:0000256" key="2">
    <source>
        <dbReference type="ARBA" id="ARBA00009749"/>
    </source>
</evidence>
<gene>
    <name evidence="11" type="primary">mgtE</name>
    <name evidence="11" type="ORF">HHA01_07260</name>
</gene>
<comment type="subunit">
    <text evidence="9">Homodimer.</text>
</comment>
<dbReference type="GO" id="GO:0046872">
    <property type="term" value="F:metal ion binding"/>
    <property type="evidence" value="ECO:0007669"/>
    <property type="project" value="UniProtKB-KW"/>
</dbReference>
<keyword evidence="12" id="KW-1185">Reference proteome</keyword>
<dbReference type="GO" id="GO:0005886">
    <property type="term" value="C:plasma membrane"/>
    <property type="evidence" value="ECO:0007669"/>
    <property type="project" value="UniProtKB-SubCell"/>
</dbReference>
<evidence type="ECO:0000256" key="9">
    <source>
        <dbReference type="RuleBase" id="RU362011"/>
    </source>
</evidence>
<dbReference type="InterPro" id="IPR000644">
    <property type="entry name" value="CBS_dom"/>
</dbReference>
<comment type="subcellular location">
    <subcellularLocation>
        <location evidence="9">Cell membrane</location>
        <topology evidence="9">Multi-pass membrane protein</topology>
    </subcellularLocation>
    <subcellularLocation>
        <location evidence="1">Membrane</location>
        <topology evidence="1">Multi-pass membrane protein</topology>
    </subcellularLocation>
</comment>
<protein>
    <recommendedName>
        <fullName evidence="9">Magnesium transporter MgtE</fullName>
    </recommendedName>
</protein>
<dbReference type="SMART" id="SM00116">
    <property type="entry name" value="CBS"/>
    <property type="match status" value="2"/>
</dbReference>
<keyword evidence="3 9" id="KW-0813">Transport</keyword>
<dbReference type="CDD" id="cd04606">
    <property type="entry name" value="CBS_pair_Mg_transporter"/>
    <property type="match status" value="1"/>
</dbReference>
<evidence type="ECO:0000256" key="6">
    <source>
        <dbReference type="ARBA" id="ARBA00022989"/>
    </source>
</evidence>
<dbReference type="Pfam" id="PF00571">
    <property type="entry name" value="CBS"/>
    <property type="match status" value="2"/>
</dbReference>
<evidence type="ECO:0000259" key="10">
    <source>
        <dbReference type="PROSITE" id="PS51371"/>
    </source>
</evidence>
<dbReference type="InterPro" id="IPR038076">
    <property type="entry name" value="MgtE_N_sf"/>
</dbReference>
<dbReference type="SMART" id="SM00924">
    <property type="entry name" value="MgtE_N"/>
    <property type="match status" value="1"/>
</dbReference>
<evidence type="ECO:0000256" key="5">
    <source>
        <dbReference type="ARBA" id="ARBA00022842"/>
    </source>
</evidence>
<dbReference type="PANTHER" id="PTHR43773">
    <property type="entry name" value="MAGNESIUM TRANSPORTER MGTE"/>
    <property type="match status" value="1"/>
</dbReference>
<evidence type="ECO:0000256" key="1">
    <source>
        <dbReference type="ARBA" id="ARBA00004141"/>
    </source>
</evidence>
<feature type="transmembrane region" description="Helical" evidence="9">
    <location>
        <begin position="321"/>
        <end position="342"/>
    </location>
</feature>
<feature type="transmembrane region" description="Helical" evidence="9">
    <location>
        <begin position="289"/>
        <end position="309"/>
    </location>
</feature>
<dbReference type="Pfam" id="PF01769">
    <property type="entry name" value="MgtE"/>
    <property type="match status" value="1"/>
</dbReference>
<dbReference type="SUPFAM" id="SSF161093">
    <property type="entry name" value="MgtE membrane domain-like"/>
    <property type="match status" value="1"/>
</dbReference>
<dbReference type="GO" id="GO:0015095">
    <property type="term" value="F:magnesium ion transmembrane transporter activity"/>
    <property type="evidence" value="ECO:0007669"/>
    <property type="project" value="UniProtKB-UniRule"/>
</dbReference>
<dbReference type="InterPro" id="IPR036739">
    <property type="entry name" value="SLC41_membr_dom_sf"/>
</dbReference>
<dbReference type="AlphaFoldDB" id="A0A4Y4EVB4"/>
<dbReference type="SUPFAM" id="SSF54631">
    <property type="entry name" value="CBS-domain pair"/>
    <property type="match status" value="1"/>
</dbReference>
<dbReference type="Gene3D" id="1.25.60.10">
    <property type="entry name" value="MgtE N-terminal domain-like"/>
    <property type="match status" value="1"/>
</dbReference>
<feature type="transmembrane region" description="Helical" evidence="9">
    <location>
        <begin position="363"/>
        <end position="386"/>
    </location>
</feature>
<feature type="domain" description="CBS" evidence="10">
    <location>
        <begin position="207"/>
        <end position="265"/>
    </location>
</feature>
<evidence type="ECO:0000313" key="11">
    <source>
        <dbReference type="EMBL" id="GED21749.1"/>
    </source>
</evidence>
<organism evidence="11 12">
    <name type="scientific">Halomonas halmophila</name>
    <dbReference type="NCBI Taxonomy" id="252"/>
    <lineage>
        <taxon>Bacteria</taxon>
        <taxon>Pseudomonadati</taxon>
        <taxon>Pseudomonadota</taxon>
        <taxon>Gammaproteobacteria</taxon>
        <taxon>Oceanospirillales</taxon>
        <taxon>Halomonadaceae</taxon>
        <taxon>Halomonas</taxon>
    </lineage>
</organism>
<keyword evidence="9" id="KW-1003">Cell membrane</keyword>